<gene>
    <name evidence="1" type="ORF">LCGC14_2199530</name>
</gene>
<organism evidence="1">
    <name type="scientific">marine sediment metagenome</name>
    <dbReference type="NCBI Taxonomy" id="412755"/>
    <lineage>
        <taxon>unclassified sequences</taxon>
        <taxon>metagenomes</taxon>
        <taxon>ecological metagenomes</taxon>
    </lineage>
</organism>
<protein>
    <recommendedName>
        <fullName evidence="2">Lipoprotein</fullName>
    </recommendedName>
</protein>
<evidence type="ECO:0000313" key="1">
    <source>
        <dbReference type="EMBL" id="KKL61014.1"/>
    </source>
</evidence>
<proteinExistence type="predicted"/>
<dbReference type="AlphaFoldDB" id="A0A0F9DHB4"/>
<reference evidence="1" key="1">
    <citation type="journal article" date="2015" name="Nature">
        <title>Complex archaea that bridge the gap between prokaryotes and eukaryotes.</title>
        <authorList>
            <person name="Spang A."/>
            <person name="Saw J.H."/>
            <person name="Jorgensen S.L."/>
            <person name="Zaremba-Niedzwiedzka K."/>
            <person name="Martijn J."/>
            <person name="Lind A.E."/>
            <person name="van Eijk R."/>
            <person name="Schleper C."/>
            <person name="Guy L."/>
            <person name="Ettema T.J."/>
        </authorList>
    </citation>
    <scope>NUCLEOTIDE SEQUENCE</scope>
</reference>
<name>A0A0F9DHB4_9ZZZZ</name>
<evidence type="ECO:0008006" key="2">
    <source>
        <dbReference type="Google" id="ProtNLM"/>
    </source>
</evidence>
<sequence>MSILRWFTPFFLLGVIGCANVPFTRDECNAAQYETAHEVNNCLKLAEDYVQEQFAKAERRVEKRDALVAFLNACDKTKGLVIVETIKIGRSLLPNKRQQRDALKEYGYRYTHYNIHRNARMHDFTCLMYADVKRMLQQAGF</sequence>
<dbReference type="EMBL" id="LAZR01028951">
    <property type="protein sequence ID" value="KKL61014.1"/>
    <property type="molecule type" value="Genomic_DNA"/>
</dbReference>
<accession>A0A0F9DHB4</accession>
<comment type="caution">
    <text evidence="1">The sequence shown here is derived from an EMBL/GenBank/DDBJ whole genome shotgun (WGS) entry which is preliminary data.</text>
</comment>
<dbReference type="PROSITE" id="PS51257">
    <property type="entry name" value="PROKAR_LIPOPROTEIN"/>
    <property type="match status" value="1"/>
</dbReference>